<accession>A0A284QSB7</accession>
<feature type="compositionally biased region" description="Basic residues" evidence="1">
    <location>
        <begin position="251"/>
        <end position="267"/>
    </location>
</feature>
<feature type="compositionally biased region" description="Basic and acidic residues" evidence="1">
    <location>
        <begin position="281"/>
        <end position="326"/>
    </location>
</feature>
<proteinExistence type="predicted"/>
<name>A0A284QSB7_ARMOS</name>
<gene>
    <name evidence="2" type="ORF">ARMOST_02674</name>
</gene>
<feature type="region of interest" description="Disordered" evidence="1">
    <location>
        <begin position="228"/>
        <end position="346"/>
    </location>
</feature>
<dbReference type="Proteomes" id="UP000219338">
    <property type="component" value="Unassembled WGS sequence"/>
</dbReference>
<sequence>MHQADISDPYTVLLAQLSGVTKPPKAQQAFQQYMHYNYREGACIANVIDKEWREKMTADYTLQRKCNANFRSAVAHRMFNQLPKEKQEKWVKEAKAEAAGAKKRYEEQLKMPPSTDPAVRHSCITNLAAFLGPIIERVRQATGCHVFVAMGGPMKLFDGEISMMNVTMGKNLGPSPISFPLWKPEKFTEFMDFSIEFLETAYMEADKEAAIAETQGTPDWDQLLKFDAESSDDDTSSDSSSDSEHEVGEKCRRHSKKGERAKKKRAVIRAPVITNASIPTEPEKMNAMEIRKEELRRESESGKEGGEEEHVERGERNSPEPERVSDGEMSGSESDEELPAPKAPKLSAYEIEQLARIDAIKNDPQMKELEKDIREITAQAKKSRASRPIPKPRMQKADGPPRRSDRLKETACETEKEVNICSPDAMDVDEPANDFEETPSIATPSAAQQVPEHILTISTALTPVLRPAPANDMPREESGSGAKVAAVESSSSVFSGAPDWAEEAAVELGKMDLGDEFKEVLKTFVRLETIWKDLKHIRAGPQVRLRPIALSRWVSLGRFRVKTPEILAEELDKFRGTWLRWWNAMQPEWRAKIGEIAEWSKVADGGDWSLLRLPGPNGFLGIVVSLAWWGITVKVQGGGEGKVWKDALRDVAWVLTSLVEYEKRI</sequence>
<dbReference type="STRING" id="47428.A0A284QSB7"/>
<keyword evidence="3" id="KW-1185">Reference proteome</keyword>
<evidence type="ECO:0000256" key="1">
    <source>
        <dbReference type="SAM" id="MobiDB-lite"/>
    </source>
</evidence>
<dbReference type="OrthoDB" id="3033067at2759"/>
<dbReference type="EMBL" id="FUEG01000002">
    <property type="protein sequence ID" value="SJK99378.1"/>
    <property type="molecule type" value="Genomic_DNA"/>
</dbReference>
<reference evidence="3" key="1">
    <citation type="journal article" date="2017" name="Nat. Ecol. Evol.">
        <title>Genome expansion and lineage-specific genetic innovations in the forest pathogenic fungi Armillaria.</title>
        <authorList>
            <person name="Sipos G."/>
            <person name="Prasanna A.N."/>
            <person name="Walter M.C."/>
            <person name="O'Connor E."/>
            <person name="Balint B."/>
            <person name="Krizsan K."/>
            <person name="Kiss B."/>
            <person name="Hess J."/>
            <person name="Varga T."/>
            <person name="Slot J."/>
            <person name="Riley R."/>
            <person name="Boka B."/>
            <person name="Rigling D."/>
            <person name="Barry K."/>
            <person name="Lee J."/>
            <person name="Mihaltcheva S."/>
            <person name="LaButti K."/>
            <person name="Lipzen A."/>
            <person name="Waldron R."/>
            <person name="Moloney N.M."/>
            <person name="Sperisen C."/>
            <person name="Kredics L."/>
            <person name="Vagvoelgyi C."/>
            <person name="Patrignani A."/>
            <person name="Fitzpatrick D."/>
            <person name="Nagy I."/>
            <person name="Doyle S."/>
            <person name="Anderson J.B."/>
            <person name="Grigoriev I.V."/>
            <person name="Gueldener U."/>
            <person name="Muensterkoetter M."/>
            <person name="Nagy L.G."/>
        </authorList>
    </citation>
    <scope>NUCLEOTIDE SEQUENCE [LARGE SCALE GENOMIC DNA]</scope>
    <source>
        <strain evidence="3">C18/9</strain>
    </source>
</reference>
<evidence type="ECO:0000313" key="3">
    <source>
        <dbReference type="Proteomes" id="UP000219338"/>
    </source>
</evidence>
<feature type="compositionally biased region" description="Basic and acidic residues" evidence="1">
    <location>
        <begin position="395"/>
        <end position="416"/>
    </location>
</feature>
<feature type="region of interest" description="Disordered" evidence="1">
    <location>
        <begin position="377"/>
        <end position="416"/>
    </location>
</feature>
<organism evidence="2 3">
    <name type="scientific">Armillaria ostoyae</name>
    <name type="common">Armillaria root rot fungus</name>
    <dbReference type="NCBI Taxonomy" id="47428"/>
    <lineage>
        <taxon>Eukaryota</taxon>
        <taxon>Fungi</taxon>
        <taxon>Dikarya</taxon>
        <taxon>Basidiomycota</taxon>
        <taxon>Agaricomycotina</taxon>
        <taxon>Agaricomycetes</taxon>
        <taxon>Agaricomycetidae</taxon>
        <taxon>Agaricales</taxon>
        <taxon>Marasmiineae</taxon>
        <taxon>Physalacriaceae</taxon>
        <taxon>Armillaria</taxon>
    </lineage>
</organism>
<protein>
    <submittedName>
        <fullName evidence="2">Uncharacterized protein</fullName>
    </submittedName>
</protein>
<evidence type="ECO:0000313" key="2">
    <source>
        <dbReference type="EMBL" id="SJK99378.1"/>
    </source>
</evidence>
<dbReference type="AlphaFoldDB" id="A0A284QSB7"/>